<organism evidence="1 2">
    <name type="scientific">Eleutherodactylus coqui</name>
    <name type="common">Puerto Rican coqui</name>
    <dbReference type="NCBI Taxonomy" id="57060"/>
    <lineage>
        <taxon>Eukaryota</taxon>
        <taxon>Metazoa</taxon>
        <taxon>Chordata</taxon>
        <taxon>Craniata</taxon>
        <taxon>Vertebrata</taxon>
        <taxon>Euteleostomi</taxon>
        <taxon>Amphibia</taxon>
        <taxon>Batrachia</taxon>
        <taxon>Anura</taxon>
        <taxon>Neobatrachia</taxon>
        <taxon>Hyloidea</taxon>
        <taxon>Eleutherodactylidae</taxon>
        <taxon>Eleutherodactylinae</taxon>
        <taxon>Eleutherodactylus</taxon>
        <taxon>Eleutherodactylus</taxon>
    </lineage>
</organism>
<dbReference type="EMBL" id="WNTK01004992">
    <property type="protein sequence ID" value="KAG9464150.1"/>
    <property type="molecule type" value="Genomic_DNA"/>
</dbReference>
<accession>A0A8J6BID7</accession>
<protein>
    <submittedName>
        <fullName evidence="1">Uncharacterized protein</fullName>
    </submittedName>
</protein>
<evidence type="ECO:0000313" key="2">
    <source>
        <dbReference type="Proteomes" id="UP000770717"/>
    </source>
</evidence>
<gene>
    <name evidence="1" type="ORF">GDO78_020392</name>
</gene>
<keyword evidence="2" id="KW-1185">Reference proteome</keyword>
<sequence>MCDCFHASHKFFPQTFFIECGSKHHIGKVCAVHSVSIEELMLSSVRCPPTCL</sequence>
<dbReference type="Proteomes" id="UP000770717">
    <property type="component" value="Unassembled WGS sequence"/>
</dbReference>
<name>A0A8J6BID7_ELECQ</name>
<reference evidence="1" key="1">
    <citation type="thesis" date="2020" institute="ProQuest LLC" country="789 East Eisenhower Parkway, Ann Arbor, MI, USA">
        <title>Comparative Genomics and Chromosome Evolution.</title>
        <authorList>
            <person name="Mudd A.B."/>
        </authorList>
    </citation>
    <scope>NUCLEOTIDE SEQUENCE</scope>
    <source>
        <strain evidence="1">HN-11 Male</strain>
        <tissue evidence="1">Kidney and liver</tissue>
    </source>
</reference>
<dbReference type="AlphaFoldDB" id="A0A8J6BID7"/>
<evidence type="ECO:0000313" key="1">
    <source>
        <dbReference type="EMBL" id="KAG9464150.1"/>
    </source>
</evidence>
<comment type="caution">
    <text evidence="1">The sequence shown here is derived from an EMBL/GenBank/DDBJ whole genome shotgun (WGS) entry which is preliminary data.</text>
</comment>
<proteinExistence type="predicted"/>